<dbReference type="AlphaFoldDB" id="A0A1H3SQG0"/>
<reference evidence="2" key="1">
    <citation type="submission" date="2016-10" db="EMBL/GenBank/DDBJ databases">
        <authorList>
            <person name="Varghese N."/>
            <person name="Submissions S."/>
        </authorList>
    </citation>
    <scope>NUCLEOTIDE SEQUENCE [LARGE SCALE GENOMIC DNA]</scope>
    <source>
        <strain evidence="2">DSM 100420</strain>
    </source>
</reference>
<gene>
    <name evidence="1" type="ORF">SAMN05444004_1134</name>
</gene>
<name>A0A1H3SQG0_9RHOB</name>
<evidence type="ECO:0000313" key="2">
    <source>
        <dbReference type="Proteomes" id="UP000198914"/>
    </source>
</evidence>
<dbReference type="Proteomes" id="UP000198914">
    <property type="component" value="Unassembled WGS sequence"/>
</dbReference>
<dbReference type="Gene3D" id="3.30.1360.120">
    <property type="entry name" value="Probable tRNA modification gtpase trme, domain 1"/>
    <property type="match status" value="1"/>
</dbReference>
<evidence type="ECO:0000313" key="1">
    <source>
        <dbReference type="EMBL" id="SDZ39791.1"/>
    </source>
</evidence>
<sequence>MSDISIAALPPMGMITLRGDIDKLNCAVEMVTGCDAPARRMSTRSGDITSMWMSPDELLVVCGYKAAQDIARRIDAELSNDFATVSIVSDARQVYDIKGFGCEDLLAALMPVDFVRLGATEVRRTRMAQIPAAIWRHSDGFHLICFRSVAEYARDLLENAKLARG</sequence>
<protein>
    <submittedName>
        <fullName evidence="1">Sarcosine oxidase subunit gamma</fullName>
    </submittedName>
</protein>
<organism evidence="1 2">
    <name type="scientific">Jannaschia faecimaris</name>
    <dbReference type="NCBI Taxonomy" id="1244108"/>
    <lineage>
        <taxon>Bacteria</taxon>
        <taxon>Pseudomonadati</taxon>
        <taxon>Pseudomonadota</taxon>
        <taxon>Alphaproteobacteria</taxon>
        <taxon>Rhodobacterales</taxon>
        <taxon>Roseobacteraceae</taxon>
        <taxon>Jannaschia</taxon>
    </lineage>
</organism>
<proteinExistence type="predicted"/>
<dbReference type="STRING" id="1244108.SAMN05444004_1134"/>
<accession>A0A1H3SQG0</accession>
<dbReference type="Gene3D" id="3.30.70.1520">
    <property type="entry name" value="Heterotetrameric sarcosine oxidase"/>
    <property type="match status" value="1"/>
</dbReference>
<dbReference type="EMBL" id="FNPX01000013">
    <property type="protein sequence ID" value="SDZ39791.1"/>
    <property type="molecule type" value="Genomic_DNA"/>
</dbReference>
<dbReference type="SUPFAM" id="SSF103025">
    <property type="entry name" value="Folate-binding domain"/>
    <property type="match status" value="1"/>
</dbReference>
<dbReference type="RefSeq" id="WP_170831456.1">
    <property type="nucleotide sequence ID" value="NZ_FNPX01000013.1"/>
</dbReference>
<keyword evidence="2" id="KW-1185">Reference proteome</keyword>
<dbReference type="InterPro" id="IPR027266">
    <property type="entry name" value="TrmE/GcvT-like"/>
</dbReference>